<evidence type="ECO:0000313" key="2">
    <source>
        <dbReference type="Proteomes" id="UP001151760"/>
    </source>
</evidence>
<evidence type="ECO:0008006" key="3">
    <source>
        <dbReference type="Google" id="ProtNLM"/>
    </source>
</evidence>
<dbReference type="EMBL" id="BQNB010019970">
    <property type="protein sequence ID" value="GJT90940.1"/>
    <property type="molecule type" value="Genomic_DNA"/>
</dbReference>
<dbReference type="Proteomes" id="UP001151760">
    <property type="component" value="Unassembled WGS sequence"/>
</dbReference>
<protein>
    <recommendedName>
        <fullName evidence="3">Integrase, catalytic region, zinc finger, CCHC-type, peptidase aspartic, catalytic</fullName>
    </recommendedName>
</protein>
<comment type="caution">
    <text evidence="1">The sequence shown here is derived from an EMBL/GenBank/DDBJ whole genome shotgun (WGS) entry which is preliminary data.</text>
</comment>
<gene>
    <name evidence="1" type="ORF">Tco_1079785</name>
</gene>
<name>A0ABQ5HSV2_9ASTR</name>
<organism evidence="1 2">
    <name type="scientific">Tanacetum coccineum</name>
    <dbReference type="NCBI Taxonomy" id="301880"/>
    <lineage>
        <taxon>Eukaryota</taxon>
        <taxon>Viridiplantae</taxon>
        <taxon>Streptophyta</taxon>
        <taxon>Embryophyta</taxon>
        <taxon>Tracheophyta</taxon>
        <taxon>Spermatophyta</taxon>
        <taxon>Magnoliopsida</taxon>
        <taxon>eudicotyledons</taxon>
        <taxon>Gunneridae</taxon>
        <taxon>Pentapetalae</taxon>
        <taxon>asterids</taxon>
        <taxon>campanulids</taxon>
        <taxon>Asterales</taxon>
        <taxon>Asteraceae</taxon>
        <taxon>Asteroideae</taxon>
        <taxon>Anthemideae</taxon>
        <taxon>Anthemidinae</taxon>
        <taxon>Tanacetum</taxon>
    </lineage>
</organism>
<keyword evidence="2" id="KW-1185">Reference proteome</keyword>
<proteinExistence type="predicted"/>
<accession>A0ABQ5HSV2</accession>
<sequence length="93" mass="10232">MSPYNLLSSSSSSLHNTSYIPQVTTNHNLTDDNTQLDTADQCDAFDSDIDEALTAQTMFMANLSSADLVYDEPGPSYDSDTLSEVQDCWDLLI</sequence>
<reference evidence="1" key="2">
    <citation type="submission" date="2022-01" db="EMBL/GenBank/DDBJ databases">
        <authorList>
            <person name="Yamashiro T."/>
            <person name="Shiraishi A."/>
            <person name="Satake H."/>
            <person name="Nakayama K."/>
        </authorList>
    </citation>
    <scope>NUCLEOTIDE SEQUENCE</scope>
</reference>
<reference evidence="1" key="1">
    <citation type="journal article" date="2022" name="Int. J. Mol. Sci.">
        <title>Draft Genome of Tanacetum Coccineum: Genomic Comparison of Closely Related Tanacetum-Family Plants.</title>
        <authorList>
            <person name="Yamashiro T."/>
            <person name="Shiraishi A."/>
            <person name="Nakayama K."/>
            <person name="Satake H."/>
        </authorList>
    </citation>
    <scope>NUCLEOTIDE SEQUENCE</scope>
</reference>
<evidence type="ECO:0000313" key="1">
    <source>
        <dbReference type="EMBL" id="GJT90940.1"/>
    </source>
</evidence>